<organism evidence="1 2">
    <name type="scientific">Embleya scabrispora</name>
    <dbReference type="NCBI Taxonomy" id="159449"/>
    <lineage>
        <taxon>Bacteria</taxon>
        <taxon>Bacillati</taxon>
        <taxon>Actinomycetota</taxon>
        <taxon>Actinomycetes</taxon>
        <taxon>Kitasatosporales</taxon>
        <taxon>Streptomycetaceae</taxon>
        <taxon>Embleya</taxon>
    </lineage>
</organism>
<reference evidence="1 2" key="1">
    <citation type="submission" date="2017-03" db="EMBL/GenBank/DDBJ databases">
        <title>Draft genome sequence of Streptomyces scabrisporus NF3, endophyte isolated from Amphipterygium adstringens.</title>
        <authorList>
            <person name="Vazquez M."/>
            <person name="Ceapa C.D."/>
            <person name="Rodriguez Luna D."/>
            <person name="Sanchez Esquivel S."/>
        </authorList>
    </citation>
    <scope>NUCLEOTIDE SEQUENCE [LARGE SCALE GENOMIC DNA]</scope>
    <source>
        <strain evidence="1 2">NF3</strain>
    </source>
</reference>
<dbReference type="EMBL" id="MWQN01000005">
    <property type="protein sequence ID" value="OPC76615.1"/>
    <property type="molecule type" value="Genomic_DNA"/>
</dbReference>
<dbReference type="AlphaFoldDB" id="A0A1T3NIR0"/>
<proteinExistence type="predicted"/>
<evidence type="ECO:0000313" key="2">
    <source>
        <dbReference type="Proteomes" id="UP000190037"/>
    </source>
</evidence>
<accession>A0A1T3NIR0</accession>
<sequence>MPVKKSTITAAEAEKVRRHTRRLLGQGLRHADEQWALVSAGPGTGAIAGRELEETATSGREERLAPVHGLVHEHTRVTWLNARDHLEALRHELKRPTSLWAPLSLSRVAVEGLARSGYLIRDGLDLAQRLVRIAGVRLSEAMEDVRAVHAFDAPTAVATAMDGALARLVDDVRSAGMEVRYGKTGDAPFPTSVAFEGRTQQIKWPVEPEVARLVKAGMPNGPHTDSFPIYAVASGIVHSRPWTLGHQAANRSAPAVDPSLYASAAHMLLFAVSGWLRDLEAFYGHSASARRRQLDESYRESLDLLRPLIWE</sequence>
<evidence type="ECO:0000313" key="1">
    <source>
        <dbReference type="EMBL" id="OPC76615.1"/>
    </source>
</evidence>
<dbReference type="Proteomes" id="UP000190037">
    <property type="component" value="Unassembled WGS sequence"/>
</dbReference>
<keyword evidence="2" id="KW-1185">Reference proteome</keyword>
<protein>
    <submittedName>
        <fullName evidence="1">Uncharacterized protein</fullName>
    </submittedName>
</protein>
<gene>
    <name evidence="1" type="ORF">B4N89_44805</name>
</gene>
<comment type="caution">
    <text evidence="1">The sequence shown here is derived from an EMBL/GenBank/DDBJ whole genome shotgun (WGS) entry which is preliminary data.</text>
</comment>
<name>A0A1T3NIR0_9ACTN</name>